<comment type="caution">
    <text evidence="2">The sequence shown here is derived from an EMBL/GenBank/DDBJ whole genome shotgun (WGS) entry which is preliminary data.</text>
</comment>
<sequence length="610" mass="65473">MKSESLDDKKQAAGMTRTGVRMAIISNRMESIARKMQNTLFRTARSGVLNTAHDFSCVILTADCELLASAESLPIHTLIGPDLMCQAVRKYHPEMKAGDCFLHNSPYEGDSHAADHCLIVPVVDEDGVVRFFVLAKAHQADCGNSKPTTYMGQAADVYEEGALIFSAAKIQSEYKDNQDLIRMCRTRIRVPEQWWGDYLATLGAVRIGERELLQLGREVGWEALEDYADGWFDYSEQKMIQAIQRLPSGKATVHSAHDPLPGVPDGIPVKVTVNVDSVEGRISVDLRDNVDCQPCGLNLSEGCARTAAMIGIYNGLIDHGVPPNAGSFRRIQVDLRENCVVGIPRHPYSCSVATTNLADRVSTPVQRAIAEIAPGFGMAETGPIMPPAMGVISGRDPRTGEAFVNQIFLGITGGAGTPVTDGFLTIIHAGNAGLCRQDSIEVDELHHPLFVSERRLIPDTEGAGKFRGAPSIYAEFGPIEDCTMQVIYTADGTVNPALGARSGGPGGNSKAFKRELDGTLTSLPACHGAMLEPGEFIVSHSAGGGGYGSPVERDPERVLSDLREGLITAERARTVYGLVTTGADAVGPLAVDRSATQAMRASLKAQERSA</sequence>
<dbReference type="InterPro" id="IPR003692">
    <property type="entry name" value="Hydantoinase_B"/>
</dbReference>
<dbReference type="PANTHER" id="PTHR11365">
    <property type="entry name" value="5-OXOPROLINASE RELATED"/>
    <property type="match status" value="1"/>
</dbReference>
<evidence type="ECO:0000259" key="1">
    <source>
        <dbReference type="Pfam" id="PF02538"/>
    </source>
</evidence>
<dbReference type="AlphaFoldDB" id="A0A512DU53"/>
<feature type="domain" description="Hydantoinase B/oxoprolinase" evidence="1">
    <location>
        <begin position="20"/>
        <end position="550"/>
    </location>
</feature>
<dbReference type="RefSeq" id="WP_211099391.1">
    <property type="nucleotide sequence ID" value="NZ_BJYZ01000019.1"/>
</dbReference>
<dbReference type="GO" id="GO:0005829">
    <property type="term" value="C:cytosol"/>
    <property type="evidence" value="ECO:0007669"/>
    <property type="project" value="TreeGrafter"/>
</dbReference>
<dbReference type="GO" id="GO:0017168">
    <property type="term" value="F:5-oxoprolinase (ATP-hydrolyzing) activity"/>
    <property type="evidence" value="ECO:0007669"/>
    <property type="project" value="TreeGrafter"/>
</dbReference>
<organism evidence="2 3">
    <name type="scientific">Skermanella aerolata</name>
    <dbReference type="NCBI Taxonomy" id="393310"/>
    <lineage>
        <taxon>Bacteria</taxon>
        <taxon>Pseudomonadati</taxon>
        <taxon>Pseudomonadota</taxon>
        <taxon>Alphaproteobacteria</taxon>
        <taxon>Rhodospirillales</taxon>
        <taxon>Azospirillaceae</taxon>
        <taxon>Skermanella</taxon>
    </lineage>
</organism>
<accession>A0A512DU53</accession>
<dbReference type="PANTHER" id="PTHR11365:SF23">
    <property type="entry name" value="HYPOTHETICAL 5-OXOPROLINASE (EUROFUNG)-RELATED"/>
    <property type="match status" value="1"/>
</dbReference>
<dbReference type="GO" id="GO:0006749">
    <property type="term" value="P:glutathione metabolic process"/>
    <property type="evidence" value="ECO:0007669"/>
    <property type="project" value="TreeGrafter"/>
</dbReference>
<protein>
    <submittedName>
        <fullName evidence="2">5-oxoprolinase</fullName>
    </submittedName>
</protein>
<dbReference type="Pfam" id="PF02538">
    <property type="entry name" value="Hydantoinase_B"/>
    <property type="match status" value="1"/>
</dbReference>
<gene>
    <name evidence="2" type="ORF">SAE02_41430</name>
</gene>
<dbReference type="EMBL" id="BJYZ01000019">
    <property type="protein sequence ID" value="GEO39995.1"/>
    <property type="molecule type" value="Genomic_DNA"/>
</dbReference>
<keyword evidence="3" id="KW-1185">Reference proteome</keyword>
<proteinExistence type="predicted"/>
<dbReference type="Proteomes" id="UP000321523">
    <property type="component" value="Unassembled WGS sequence"/>
</dbReference>
<name>A0A512DU53_9PROT</name>
<evidence type="ECO:0000313" key="2">
    <source>
        <dbReference type="EMBL" id="GEO39995.1"/>
    </source>
</evidence>
<reference evidence="2 3" key="1">
    <citation type="submission" date="2019-07" db="EMBL/GenBank/DDBJ databases">
        <title>Whole genome shotgun sequence of Skermanella aerolata NBRC 106429.</title>
        <authorList>
            <person name="Hosoyama A."/>
            <person name="Uohara A."/>
            <person name="Ohji S."/>
            <person name="Ichikawa N."/>
        </authorList>
    </citation>
    <scope>NUCLEOTIDE SEQUENCE [LARGE SCALE GENOMIC DNA]</scope>
    <source>
        <strain evidence="2 3">NBRC 106429</strain>
    </source>
</reference>
<dbReference type="InterPro" id="IPR045079">
    <property type="entry name" value="Oxoprolinase-like"/>
</dbReference>
<evidence type="ECO:0000313" key="3">
    <source>
        <dbReference type="Proteomes" id="UP000321523"/>
    </source>
</evidence>